<evidence type="ECO:0000256" key="2">
    <source>
        <dbReference type="ARBA" id="ARBA00023015"/>
    </source>
</evidence>
<dbReference type="Gene3D" id="2.20.25.80">
    <property type="entry name" value="WRKY domain"/>
    <property type="match status" value="1"/>
</dbReference>
<keyword evidence="9" id="KW-1185">Reference proteome</keyword>
<evidence type="ECO:0000256" key="6">
    <source>
        <dbReference type="SAM" id="MobiDB-lite"/>
    </source>
</evidence>
<comment type="subcellular location">
    <subcellularLocation>
        <location evidence="1">Nucleus</location>
    </subcellularLocation>
</comment>
<dbReference type="GO" id="GO:0043565">
    <property type="term" value="F:sequence-specific DNA binding"/>
    <property type="evidence" value="ECO:0007669"/>
    <property type="project" value="InterPro"/>
</dbReference>
<feature type="compositionally biased region" description="Basic and acidic residues" evidence="6">
    <location>
        <begin position="35"/>
        <end position="68"/>
    </location>
</feature>
<feature type="compositionally biased region" description="Low complexity" evidence="6">
    <location>
        <begin position="446"/>
        <end position="458"/>
    </location>
</feature>
<feature type="compositionally biased region" description="Basic and acidic residues" evidence="6">
    <location>
        <begin position="96"/>
        <end position="115"/>
    </location>
</feature>
<dbReference type="GO" id="GO:0003700">
    <property type="term" value="F:DNA-binding transcription factor activity"/>
    <property type="evidence" value="ECO:0007669"/>
    <property type="project" value="InterPro"/>
</dbReference>
<dbReference type="EMBL" id="JXTB01000647">
    <property type="protein sequence ID" value="PON34686.1"/>
    <property type="molecule type" value="Genomic_DNA"/>
</dbReference>
<feature type="compositionally biased region" description="Basic and acidic residues" evidence="6">
    <location>
        <begin position="77"/>
        <end position="86"/>
    </location>
</feature>
<dbReference type="PANTHER" id="PTHR31429">
    <property type="entry name" value="WRKY TRANSCRIPTION FACTOR 36-RELATED"/>
    <property type="match status" value="1"/>
</dbReference>
<dbReference type="FunFam" id="2.20.25.80:FF:000002">
    <property type="entry name" value="probable WRKY transcription factor 31"/>
    <property type="match status" value="1"/>
</dbReference>
<proteinExistence type="predicted"/>
<keyword evidence="5" id="KW-0539">Nucleus</keyword>
<keyword evidence="3" id="KW-0238">DNA-binding</keyword>
<dbReference type="PROSITE" id="PS50811">
    <property type="entry name" value="WRKY"/>
    <property type="match status" value="1"/>
</dbReference>
<dbReference type="Pfam" id="PF03106">
    <property type="entry name" value="WRKY"/>
    <property type="match status" value="1"/>
</dbReference>
<evidence type="ECO:0000313" key="9">
    <source>
        <dbReference type="Proteomes" id="UP000237105"/>
    </source>
</evidence>
<evidence type="ECO:0000313" key="8">
    <source>
        <dbReference type="EMBL" id="PON34686.1"/>
    </source>
</evidence>
<sequence>MEAAALGKSGPGDFVVKEEIKRVESSGDDDQEAAGCKEDFALKIGNERVPYDETDDAKRSSPKQKDLSCNKQQVYRTTDHIERSSIEPDSVPSSSRRKEDNDQLESTRAEMGEVREENQRLKIYLSQIMKDYQTLQMQFNNIVKQEAAKKSTDNSTHNSNNNQNQIEETDLVSLSLGSFGSENPKINNSKDEKNKIKENMEQSVDHEEQGLSLGLEYKYERSKSVTETDQGGPAVSNPSAASSFEEPNKEEAGETWPPSKVLKTVKRSVEDEVSQQNPVKKARVCVRARCDTPTMNDGCQWRKYGQKIAKGNPCPRAYYRCTVAPSCPVRKQVQRCADDMSILITTYEGTHNHPLPVSATAMASTTSAAASMLLSGSSSSSHPGGIPSPSAAAATAELHRFNTLDSSKWNEQTFYLPSSSTSYSSFSSSHPTITLDLTSSNSSHLLNKFSSSSSSPNYPHDHHHNHHPMYPSTSLSFGSSNSDQYSNSNNLSWINNGFLSYGTSQVPYNTRNQIGTLALGKHTTASSTTSTHINYMQKNNPIITPPDHHSSTIAAATKAITADPAFQSALAAALTSIIGGASGGGGGDTNNNDVFHKLKWGTGVTSSSDHRLQTVTKGINGCAPTFLNKTALTLNNSQPQTPGNNLMFLSPNSLSFSASKSTTTASASPGSDHTREQTS</sequence>
<keyword evidence="2" id="KW-0805">Transcription regulation</keyword>
<feature type="region of interest" description="Disordered" evidence="6">
    <location>
        <begin position="1"/>
        <end position="115"/>
    </location>
</feature>
<evidence type="ECO:0000259" key="7">
    <source>
        <dbReference type="PROSITE" id="PS50811"/>
    </source>
</evidence>
<feature type="region of interest" description="Disordered" evidence="6">
    <location>
        <begin position="146"/>
        <end position="167"/>
    </location>
</feature>
<dbReference type="InterPro" id="IPR003657">
    <property type="entry name" value="WRKY_dom"/>
</dbReference>
<evidence type="ECO:0000256" key="5">
    <source>
        <dbReference type="ARBA" id="ARBA00023242"/>
    </source>
</evidence>
<dbReference type="SUPFAM" id="SSF118290">
    <property type="entry name" value="WRKY DNA-binding domain"/>
    <property type="match status" value="1"/>
</dbReference>
<organism evidence="8 9">
    <name type="scientific">Parasponia andersonii</name>
    <name type="common">Sponia andersonii</name>
    <dbReference type="NCBI Taxonomy" id="3476"/>
    <lineage>
        <taxon>Eukaryota</taxon>
        <taxon>Viridiplantae</taxon>
        <taxon>Streptophyta</taxon>
        <taxon>Embryophyta</taxon>
        <taxon>Tracheophyta</taxon>
        <taxon>Spermatophyta</taxon>
        <taxon>Magnoliopsida</taxon>
        <taxon>eudicotyledons</taxon>
        <taxon>Gunneridae</taxon>
        <taxon>Pentapetalae</taxon>
        <taxon>rosids</taxon>
        <taxon>fabids</taxon>
        <taxon>Rosales</taxon>
        <taxon>Cannabaceae</taxon>
        <taxon>Parasponia</taxon>
    </lineage>
</organism>
<feature type="compositionally biased region" description="Low complexity" evidence="6">
    <location>
        <begin position="656"/>
        <end position="671"/>
    </location>
</feature>
<dbReference type="SMART" id="SM00774">
    <property type="entry name" value="WRKY"/>
    <property type="match status" value="1"/>
</dbReference>
<dbReference type="Proteomes" id="UP000237105">
    <property type="component" value="Unassembled WGS sequence"/>
</dbReference>
<dbReference type="OrthoDB" id="1912868at2759"/>
<feature type="compositionally biased region" description="Low complexity" evidence="6">
    <location>
        <begin position="153"/>
        <end position="165"/>
    </location>
</feature>
<feature type="region of interest" description="Disordered" evidence="6">
    <location>
        <begin position="656"/>
        <end position="679"/>
    </location>
</feature>
<dbReference type="PANTHER" id="PTHR31429:SF86">
    <property type="entry name" value="WRKY TRANSCRIPTION FACTOR 61-RELATED"/>
    <property type="match status" value="1"/>
</dbReference>
<feature type="compositionally biased region" description="Low complexity" evidence="6">
    <location>
        <begin position="468"/>
        <end position="481"/>
    </location>
</feature>
<feature type="compositionally biased region" description="Basic and acidic residues" evidence="6">
    <location>
        <begin position="15"/>
        <end position="25"/>
    </location>
</feature>
<name>A0A2P5ADU7_PARAD</name>
<evidence type="ECO:0000256" key="3">
    <source>
        <dbReference type="ARBA" id="ARBA00023125"/>
    </source>
</evidence>
<dbReference type="AlphaFoldDB" id="A0A2P5ADU7"/>
<feature type="region of interest" description="Disordered" evidence="6">
    <location>
        <begin position="221"/>
        <end position="262"/>
    </location>
</feature>
<evidence type="ECO:0000256" key="4">
    <source>
        <dbReference type="ARBA" id="ARBA00023163"/>
    </source>
</evidence>
<dbReference type="GO" id="GO:0005634">
    <property type="term" value="C:nucleus"/>
    <property type="evidence" value="ECO:0007669"/>
    <property type="project" value="UniProtKB-SubCell"/>
</dbReference>
<dbReference type="InterPro" id="IPR044810">
    <property type="entry name" value="WRKY_plant"/>
</dbReference>
<feature type="region of interest" description="Disordered" evidence="6">
    <location>
        <begin position="446"/>
        <end position="481"/>
    </location>
</feature>
<comment type="caution">
    <text evidence="8">The sequence shown here is derived from an EMBL/GenBank/DDBJ whole genome shotgun (WGS) entry which is preliminary data.</text>
</comment>
<protein>
    <submittedName>
        <fullName evidence="8">WRKY domain containing protein</fullName>
    </submittedName>
</protein>
<evidence type="ECO:0000256" key="1">
    <source>
        <dbReference type="ARBA" id="ARBA00004123"/>
    </source>
</evidence>
<accession>A0A2P5ADU7</accession>
<gene>
    <name evidence="8" type="primary">PanWRKY44</name>
    <name evidence="8" type="ORF">PanWU01x14_342380</name>
</gene>
<dbReference type="InterPro" id="IPR036576">
    <property type="entry name" value="WRKY_dom_sf"/>
</dbReference>
<keyword evidence="4" id="KW-0804">Transcription</keyword>
<feature type="domain" description="WRKY" evidence="7">
    <location>
        <begin position="290"/>
        <end position="356"/>
    </location>
</feature>
<reference evidence="9" key="1">
    <citation type="submission" date="2016-06" db="EMBL/GenBank/DDBJ databases">
        <title>Parallel loss of symbiosis genes in relatives of nitrogen-fixing non-legume Parasponia.</title>
        <authorList>
            <person name="Van Velzen R."/>
            <person name="Holmer R."/>
            <person name="Bu F."/>
            <person name="Rutten L."/>
            <person name="Van Zeijl A."/>
            <person name="Liu W."/>
            <person name="Santuari L."/>
            <person name="Cao Q."/>
            <person name="Sharma T."/>
            <person name="Shen D."/>
            <person name="Roswanjaya Y."/>
            <person name="Wardhani T."/>
            <person name="Kalhor M.S."/>
            <person name="Jansen J."/>
            <person name="Van den Hoogen J."/>
            <person name="Gungor B."/>
            <person name="Hartog M."/>
            <person name="Hontelez J."/>
            <person name="Verver J."/>
            <person name="Yang W.-C."/>
            <person name="Schijlen E."/>
            <person name="Repin R."/>
            <person name="Schilthuizen M."/>
            <person name="Schranz E."/>
            <person name="Heidstra R."/>
            <person name="Miyata K."/>
            <person name="Fedorova E."/>
            <person name="Kohlen W."/>
            <person name="Bisseling T."/>
            <person name="Smit S."/>
            <person name="Geurts R."/>
        </authorList>
    </citation>
    <scope>NUCLEOTIDE SEQUENCE [LARGE SCALE GENOMIC DNA]</scope>
    <source>
        <strain evidence="9">cv. WU1-14</strain>
    </source>
</reference>